<organism evidence="2 3">
    <name type="scientific">Agromyces neolithicus</name>
    <dbReference type="NCBI Taxonomy" id="269420"/>
    <lineage>
        <taxon>Bacteria</taxon>
        <taxon>Bacillati</taxon>
        <taxon>Actinomycetota</taxon>
        <taxon>Actinomycetes</taxon>
        <taxon>Micrococcales</taxon>
        <taxon>Microbacteriaceae</taxon>
        <taxon>Agromyces</taxon>
    </lineage>
</organism>
<evidence type="ECO:0000313" key="3">
    <source>
        <dbReference type="Proteomes" id="UP001500002"/>
    </source>
</evidence>
<comment type="caution">
    <text evidence="2">The sequence shown here is derived from an EMBL/GenBank/DDBJ whole genome shotgun (WGS) entry which is preliminary data.</text>
</comment>
<dbReference type="InterPro" id="IPR011991">
    <property type="entry name" value="ArsR-like_HTH"/>
</dbReference>
<dbReference type="Gene3D" id="1.10.10.10">
    <property type="entry name" value="Winged helix-like DNA-binding domain superfamily/Winged helix DNA-binding domain"/>
    <property type="match status" value="1"/>
</dbReference>
<dbReference type="InterPro" id="IPR001845">
    <property type="entry name" value="HTH_ArsR_DNA-bd_dom"/>
</dbReference>
<keyword evidence="3" id="KW-1185">Reference proteome</keyword>
<accession>A0ABN2M4W9</accession>
<dbReference type="Proteomes" id="UP001500002">
    <property type="component" value="Unassembled WGS sequence"/>
</dbReference>
<dbReference type="SMART" id="SM00418">
    <property type="entry name" value="HTH_ARSR"/>
    <property type="match status" value="1"/>
</dbReference>
<dbReference type="InterPro" id="IPR036388">
    <property type="entry name" value="WH-like_DNA-bd_sf"/>
</dbReference>
<evidence type="ECO:0000259" key="1">
    <source>
        <dbReference type="SMART" id="SM00418"/>
    </source>
</evidence>
<dbReference type="CDD" id="cd00090">
    <property type="entry name" value="HTH_ARSR"/>
    <property type="match status" value="1"/>
</dbReference>
<protein>
    <submittedName>
        <fullName evidence="2">Helix-turn-helix domain-containing protein</fullName>
    </submittedName>
</protein>
<gene>
    <name evidence="2" type="ORF">GCM10009749_17830</name>
</gene>
<name>A0ABN2M4W9_9MICO</name>
<feature type="domain" description="HTH arsR-type" evidence="1">
    <location>
        <begin position="6"/>
        <end position="96"/>
    </location>
</feature>
<dbReference type="EMBL" id="BAAANJ010000006">
    <property type="protein sequence ID" value="GAA1809777.1"/>
    <property type="molecule type" value="Genomic_DNA"/>
</dbReference>
<dbReference type="RefSeq" id="WP_344295525.1">
    <property type="nucleotide sequence ID" value="NZ_BAAANJ010000006.1"/>
</dbReference>
<reference evidence="2 3" key="1">
    <citation type="journal article" date="2019" name="Int. J. Syst. Evol. Microbiol.">
        <title>The Global Catalogue of Microorganisms (GCM) 10K type strain sequencing project: providing services to taxonomists for standard genome sequencing and annotation.</title>
        <authorList>
            <consortium name="The Broad Institute Genomics Platform"/>
            <consortium name="The Broad Institute Genome Sequencing Center for Infectious Disease"/>
            <person name="Wu L."/>
            <person name="Ma J."/>
        </authorList>
    </citation>
    <scope>NUCLEOTIDE SEQUENCE [LARGE SCALE GENOMIC DNA]</scope>
    <source>
        <strain evidence="2 3">JCM 14322</strain>
    </source>
</reference>
<proteinExistence type="predicted"/>
<sequence length="220" mass="23351">MGREVQYHAALASPTRRQVLDAIVAASGPLDVTAVADAAGIHVTTARFHLDQLEAAGLIERRMVPEPRRGRPRVRFVPTGAVRDDDAREQLIDVLASVIADDAGGGDRSAQAGRRWAEALEGPANSSPGLAQPVSGLVDALSRLGFEPEVSPTADAIRLLACPFRDAARVHPEVVCAVHRGLIDRTLERAGGSIAAELVPFVEPELCLVRLKPGARTSLE</sequence>
<evidence type="ECO:0000313" key="2">
    <source>
        <dbReference type="EMBL" id="GAA1809777.1"/>
    </source>
</evidence>
<dbReference type="InterPro" id="IPR036390">
    <property type="entry name" value="WH_DNA-bd_sf"/>
</dbReference>
<dbReference type="SUPFAM" id="SSF46785">
    <property type="entry name" value="Winged helix' DNA-binding domain"/>
    <property type="match status" value="1"/>
</dbReference>
<dbReference type="Pfam" id="PF12840">
    <property type="entry name" value="HTH_20"/>
    <property type="match status" value="1"/>
</dbReference>